<dbReference type="Gene3D" id="3.40.30.10">
    <property type="entry name" value="Glutaredoxin"/>
    <property type="match status" value="1"/>
</dbReference>
<evidence type="ECO:0000259" key="8">
    <source>
        <dbReference type="Pfam" id="PF01408"/>
    </source>
</evidence>
<dbReference type="GO" id="GO:0140824">
    <property type="term" value="F:thioredoxin-dependent peroxiredoxin activity"/>
    <property type="evidence" value="ECO:0007669"/>
    <property type="project" value="UniProtKB-EC"/>
</dbReference>
<sequence>MSSEHPTPKQSPTPSPLRVGILGAARIAPNALIKPAQSHAEVAVTAVACRDAARGTRYARRWGIARTFSGPRAYHELVADPEVDVVYIPLPNGLHFEWAMRALEAGKHVLVEKPMTSTAEEARQIFALAERKGLVALEAMHNVFHPAMQRVREIVQSGELGKVKSVETTFGLPSIISRFIFGKDDVRFNYDLAGGCMMDMGVYPIAATRFITGTNDTPLEVTSATPTGHPSDPQRIDRAMHATFALPDSATGEMTADFAFPGRGPLGLIPRLPQFTLSVALEGGRVEIFNYAGPHVYHSIKVKPARGAARTEKAYRYKDGRGDAGWSTYRYQLEAFVDKVRGRTPWYWIEPTTTITEMETVERVYAKAEMPPRVPSSYKPAVSTVLPAAPSRTFFSLPDTNSSSSSAMSDAKSFYELKAQLPGGKTYDFEQLKGKVVLIVNVASKCGFTPQYKGLQALYDKYKDRGFIILGFPCNQVRTLSARILLLLLAELGACNLLCVCAREQFGGQEPENDEKIAQFCELNHGVTFPLMAKSDVNGDSTNEVYKWLKSQKAGILGLTRIKWNFEKFLIDREGKVVHRWASTTSPEAIDAEVAKLL</sequence>
<dbReference type="InterPro" id="IPR000683">
    <property type="entry name" value="Gfo/Idh/MocA-like_OxRdtase_N"/>
</dbReference>
<dbReference type="Pfam" id="PF22725">
    <property type="entry name" value="GFO_IDH_MocA_C3"/>
    <property type="match status" value="1"/>
</dbReference>
<evidence type="ECO:0000256" key="1">
    <source>
        <dbReference type="ARBA" id="ARBA00006926"/>
    </source>
</evidence>
<dbReference type="AlphaFoldDB" id="A0AAD7TVI6"/>
<dbReference type="CDD" id="cd00340">
    <property type="entry name" value="GSH_Peroxidase"/>
    <property type="match status" value="1"/>
</dbReference>
<dbReference type="GO" id="GO:0006979">
    <property type="term" value="P:response to oxidative stress"/>
    <property type="evidence" value="ECO:0007669"/>
    <property type="project" value="InterPro"/>
</dbReference>
<evidence type="ECO:0000256" key="4">
    <source>
        <dbReference type="ARBA" id="ARBA00023002"/>
    </source>
</evidence>
<dbReference type="PANTHER" id="PTHR22604">
    <property type="entry name" value="OXIDOREDUCTASES"/>
    <property type="match status" value="1"/>
</dbReference>
<feature type="domain" description="Gfo/Idh/MocA-like oxidoreductase N-terminal" evidence="8">
    <location>
        <begin position="17"/>
        <end position="135"/>
    </location>
</feature>
<dbReference type="InterPro" id="IPR000889">
    <property type="entry name" value="Glutathione_peroxidase"/>
</dbReference>
<dbReference type="Pfam" id="PF00255">
    <property type="entry name" value="GSHPx"/>
    <property type="match status" value="2"/>
</dbReference>
<evidence type="ECO:0000256" key="3">
    <source>
        <dbReference type="ARBA" id="ARBA00022559"/>
    </source>
</evidence>
<evidence type="ECO:0000256" key="6">
    <source>
        <dbReference type="ARBA" id="ARBA00049233"/>
    </source>
</evidence>
<dbReference type="SUPFAM" id="SSF52833">
    <property type="entry name" value="Thioredoxin-like"/>
    <property type="match status" value="1"/>
</dbReference>
<dbReference type="PROSITE" id="PS51355">
    <property type="entry name" value="GLUTATHIONE_PEROXID_3"/>
    <property type="match status" value="1"/>
</dbReference>
<evidence type="ECO:0000256" key="7">
    <source>
        <dbReference type="RuleBase" id="RU000499"/>
    </source>
</evidence>
<comment type="similarity">
    <text evidence="2">Belongs to the Gfo/Idh/MocA family.</text>
</comment>
<dbReference type="PANTHER" id="PTHR22604:SF105">
    <property type="entry name" value="TRANS-1,2-DIHYDROBENZENE-1,2-DIOL DEHYDROGENASE"/>
    <property type="match status" value="1"/>
</dbReference>
<evidence type="ECO:0000259" key="9">
    <source>
        <dbReference type="Pfam" id="PF22725"/>
    </source>
</evidence>
<gene>
    <name evidence="10" type="ORF">ONZ51_g4622</name>
</gene>
<comment type="catalytic activity">
    <reaction evidence="5">
        <text>a hydroperoxide + [thioredoxin]-dithiol = an alcohol + [thioredoxin]-disulfide + H2O</text>
        <dbReference type="Rhea" id="RHEA:62620"/>
        <dbReference type="Rhea" id="RHEA-COMP:10698"/>
        <dbReference type="Rhea" id="RHEA-COMP:10700"/>
        <dbReference type="ChEBI" id="CHEBI:15377"/>
        <dbReference type="ChEBI" id="CHEBI:29950"/>
        <dbReference type="ChEBI" id="CHEBI:30879"/>
        <dbReference type="ChEBI" id="CHEBI:35924"/>
        <dbReference type="ChEBI" id="CHEBI:50058"/>
        <dbReference type="EC" id="1.11.1.24"/>
    </reaction>
</comment>
<dbReference type="PROSITE" id="PS00460">
    <property type="entry name" value="GLUTATHIONE_PEROXID_1"/>
    <property type="match status" value="1"/>
</dbReference>
<dbReference type="Proteomes" id="UP001215151">
    <property type="component" value="Unassembled WGS sequence"/>
</dbReference>
<dbReference type="Gene3D" id="3.40.50.720">
    <property type="entry name" value="NAD(P)-binding Rossmann-like Domain"/>
    <property type="match status" value="1"/>
</dbReference>
<feature type="domain" description="GFO/IDH/MocA-like oxidoreductase" evidence="9">
    <location>
        <begin position="148"/>
        <end position="263"/>
    </location>
</feature>
<comment type="similarity">
    <text evidence="1 7">Belongs to the glutathione peroxidase family.</text>
</comment>
<dbReference type="SUPFAM" id="SSF55347">
    <property type="entry name" value="Glyceraldehyde-3-phosphate dehydrogenase-like, C-terminal domain"/>
    <property type="match status" value="1"/>
</dbReference>
<dbReference type="InterPro" id="IPR036249">
    <property type="entry name" value="Thioredoxin-like_sf"/>
</dbReference>
<dbReference type="GO" id="GO:0000166">
    <property type="term" value="F:nucleotide binding"/>
    <property type="evidence" value="ECO:0007669"/>
    <property type="project" value="InterPro"/>
</dbReference>
<dbReference type="PRINTS" id="PR01011">
    <property type="entry name" value="GLUTPROXDASE"/>
</dbReference>
<dbReference type="EMBL" id="JAPEVG010000091">
    <property type="protein sequence ID" value="KAJ8486786.1"/>
    <property type="molecule type" value="Genomic_DNA"/>
</dbReference>
<evidence type="ECO:0000256" key="2">
    <source>
        <dbReference type="ARBA" id="ARBA00010928"/>
    </source>
</evidence>
<evidence type="ECO:0000256" key="5">
    <source>
        <dbReference type="ARBA" id="ARBA00049091"/>
    </source>
</evidence>
<dbReference type="InterPro" id="IPR055170">
    <property type="entry name" value="GFO_IDH_MocA-like_dom"/>
</dbReference>
<dbReference type="Pfam" id="PF01408">
    <property type="entry name" value="GFO_IDH_MocA"/>
    <property type="match status" value="1"/>
</dbReference>
<organism evidence="10 11">
    <name type="scientific">Trametes cubensis</name>
    <dbReference type="NCBI Taxonomy" id="1111947"/>
    <lineage>
        <taxon>Eukaryota</taxon>
        <taxon>Fungi</taxon>
        <taxon>Dikarya</taxon>
        <taxon>Basidiomycota</taxon>
        <taxon>Agaricomycotina</taxon>
        <taxon>Agaricomycetes</taxon>
        <taxon>Polyporales</taxon>
        <taxon>Polyporaceae</taxon>
        <taxon>Trametes</taxon>
    </lineage>
</organism>
<evidence type="ECO:0000313" key="11">
    <source>
        <dbReference type="Proteomes" id="UP001215151"/>
    </source>
</evidence>
<name>A0AAD7TVI6_9APHY</name>
<dbReference type="SUPFAM" id="SSF51735">
    <property type="entry name" value="NAD(P)-binding Rossmann-fold domains"/>
    <property type="match status" value="1"/>
</dbReference>
<dbReference type="InterPro" id="IPR029759">
    <property type="entry name" value="GPX_AS"/>
</dbReference>
<dbReference type="InterPro" id="IPR050984">
    <property type="entry name" value="Gfo/Idh/MocA_domain"/>
</dbReference>
<comment type="catalytic activity">
    <reaction evidence="6">
        <text>D-xylose + NADP(+) = D-xylono-1,5-lactone + NADPH + H(+)</text>
        <dbReference type="Rhea" id="RHEA:22000"/>
        <dbReference type="ChEBI" id="CHEBI:15378"/>
        <dbReference type="ChEBI" id="CHEBI:15867"/>
        <dbReference type="ChEBI" id="CHEBI:53455"/>
        <dbReference type="ChEBI" id="CHEBI:57783"/>
        <dbReference type="ChEBI" id="CHEBI:58349"/>
        <dbReference type="EC" id="1.1.1.179"/>
    </reaction>
</comment>
<keyword evidence="3 7" id="KW-0575">Peroxidase</keyword>
<protein>
    <recommendedName>
        <fullName evidence="7">Glutathione peroxidase</fullName>
    </recommendedName>
</protein>
<dbReference type="GO" id="GO:0047837">
    <property type="term" value="F:D-xylose 1-dehydrogenase (NADP+) activity"/>
    <property type="evidence" value="ECO:0007669"/>
    <property type="project" value="UniProtKB-EC"/>
</dbReference>
<dbReference type="InterPro" id="IPR036291">
    <property type="entry name" value="NAD(P)-bd_dom_sf"/>
</dbReference>
<reference evidence="10" key="1">
    <citation type="submission" date="2022-11" db="EMBL/GenBank/DDBJ databases">
        <title>Genome Sequence of Cubamyces cubensis.</title>
        <authorList>
            <person name="Buettner E."/>
        </authorList>
    </citation>
    <scope>NUCLEOTIDE SEQUENCE</scope>
    <source>
        <strain evidence="10">MPL-01</strain>
    </source>
</reference>
<keyword evidence="4 7" id="KW-0560">Oxidoreductase</keyword>
<keyword evidence="11" id="KW-1185">Reference proteome</keyword>
<comment type="caution">
    <text evidence="10">The sequence shown here is derived from an EMBL/GenBank/DDBJ whole genome shotgun (WGS) entry which is preliminary data.</text>
</comment>
<dbReference type="Gene3D" id="3.30.360.10">
    <property type="entry name" value="Dihydrodipicolinate Reductase, domain 2"/>
    <property type="match status" value="1"/>
</dbReference>
<proteinExistence type="inferred from homology"/>
<evidence type="ECO:0000313" key="10">
    <source>
        <dbReference type="EMBL" id="KAJ8486786.1"/>
    </source>
</evidence>
<accession>A0AAD7TVI6</accession>